<dbReference type="STRING" id="390270.SAMN04488005_3128"/>
<sequence length="74" mass="7937">MDIDLIFVVGVLCCAFAIPALISAFSDRRFPRAAVALGVLGGVSIAYAMQENPGVYSVQTIDNIFVDVIGRYLL</sequence>
<feature type="transmembrane region" description="Helical" evidence="1">
    <location>
        <begin position="6"/>
        <end position="26"/>
    </location>
</feature>
<keyword evidence="1" id="KW-0472">Membrane</keyword>
<evidence type="ECO:0000256" key="1">
    <source>
        <dbReference type="SAM" id="Phobius"/>
    </source>
</evidence>
<accession>A0A1I6HYS5</accession>
<dbReference type="OrthoDB" id="7875801at2"/>
<name>A0A1I6HYS5_9RHOB</name>
<proteinExistence type="predicted"/>
<reference evidence="3" key="1">
    <citation type="submission" date="2016-10" db="EMBL/GenBank/DDBJ databases">
        <authorList>
            <person name="Varghese N."/>
            <person name="Submissions S."/>
        </authorList>
    </citation>
    <scope>NUCLEOTIDE SEQUENCE [LARGE SCALE GENOMIC DNA]</scope>
    <source>
        <strain evidence="3">DSM 26879</strain>
    </source>
</reference>
<keyword evidence="1" id="KW-1133">Transmembrane helix</keyword>
<organism evidence="2 3">
    <name type="scientific">Yoonia tamlensis</name>
    <dbReference type="NCBI Taxonomy" id="390270"/>
    <lineage>
        <taxon>Bacteria</taxon>
        <taxon>Pseudomonadati</taxon>
        <taxon>Pseudomonadota</taxon>
        <taxon>Alphaproteobacteria</taxon>
        <taxon>Rhodobacterales</taxon>
        <taxon>Paracoccaceae</taxon>
        <taxon>Yoonia</taxon>
    </lineage>
</organism>
<keyword evidence="3" id="KW-1185">Reference proteome</keyword>
<dbReference type="Proteomes" id="UP000199478">
    <property type="component" value="Unassembled WGS sequence"/>
</dbReference>
<gene>
    <name evidence="2" type="ORF">SAMN04488005_3128</name>
</gene>
<dbReference type="EMBL" id="FOYP01000003">
    <property type="protein sequence ID" value="SFR59554.1"/>
    <property type="molecule type" value="Genomic_DNA"/>
</dbReference>
<dbReference type="AlphaFoldDB" id="A0A1I6HYS5"/>
<dbReference type="RefSeq" id="WP_090201707.1">
    <property type="nucleotide sequence ID" value="NZ_FOYP01000003.1"/>
</dbReference>
<evidence type="ECO:0008006" key="4">
    <source>
        <dbReference type="Google" id="ProtNLM"/>
    </source>
</evidence>
<keyword evidence="1" id="KW-0812">Transmembrane</keyword>
<protein>
    <recommendedName>
        <fullName evidence="4">50S ribosomal protein L35</fullName>
    </recommendedName>
</protein>
<evidence type="ECO:0000313" key="2">
    <source>
        <dbReference type="EMBL" id="SFR59554.1"/>
    </source>
</evidence>
<evidence type="ECO:0000313" key="3">
    <source>
        <dbReference type="Proteomes" id="UP000199478"/>
    </source>
</evidence>
<feature type="transmembrane region" description="Helical" evidence="1">
    <location>
        <begin position="33"/>
        <end position="50"/>
    </location>
</feature>